<accession>A0A955L244</accession>
<keyword evidence="1" id="KW-1133">Transmembrane helix</keyword>
<reference evidence="2" key="2">
    <citation type="journal article" date="2021" name="Microbiome">
        <title>Successional dynamics and alternative stable states in a saline activated sludge microbial community over 9 years.</title>
        <authorList>
            <person name="Wang Y."/>
            <person name="Ye J."/>
            <person name="Ju F."/>
            <person name="Liu L."/>
            <person name="Boyd J.A."/>
            <person name="Deng Y."/>
            <person name="Parks D.H."/>
            <person name="Jiang X."/>
            <person name="Yin X."/>
            <person name="Woodcroft B.J."/>
            <person name="Tyson G.W."/>
            <person name="Hugenholtz P."/>
            <person name="Polz M.F."/>
            <person name="Zhang T."/>
        </authorList>
    </citation>
    <scope>NUCLEOTIDE SEQUENCE</scope>
    <source>
        <strain evidence="2">HKST-UBA13</strain>
    </source>
</reference>
<feature type="non-terminal residue" evidence="2">
    <location>
        <position position="981"/>
    </location>
</feature>
<keyword evidence="1" id="KW-0812">Transmembrane</keyword>
<protein>
    <submittedName>
        <fullName evidence="2">Uncharacterized protein</fullName>
    </submittedName>
</protein>
<sequence>MYQKGNKKTHLQQGALFRRQDFASVLPRLELLSLKDQKLRWIILSTLLLLLFLLVNRGAIYRILNIEAGTRTVNFSGKIVNKADGTNLVTGTPSCVAAGADTCDFRVRIYDAASAGNLLFEEEHTDIEIGDTDGVFTLDINSICNSAASGSSDWGTTACVSNGGVDFSSANVFVELAFDPTGAGSYTEVFARKQLSNTGSAFYAERAGNLDTGFTSGSIVFEGSSGIAEDNSNLYWDDSSNFLGVGVNDPGYEIDVDGGIFLRSQGIDNKSGQISFQATTTAAGDRIGYIRQDGTDGINSQLQIGTSGYIGFVLDSNTVSILHNNGLTIGTTTVGSNTLSLYQSTNNEALLIQAPNITSKPAFSLQNLPASTDVNTGKAFEIKVTGEGFGRGQFYSDGGYGIGGGSATRDIFISRAAANRLIVSSNKSTGAADLTVTRGIRAGSSAAPFAYLDAEAGTTTYPSLRIRSGVATTSPNAGEIYSDGTDLFFYNGSGWDDLTATGTSYWTQSGSDIYYDTGKVTVGTTSSRSLLNVEAGTPTYPSILTDNDVLFADSGNIIMTMIAGTTSSSIINFGDSGDEDIGKITYSHVANSLTFTTNAAGRLAINSSGGVTVYGLAGGGSQCLQVDNTGLIGVTGSACGSGSSLFTDGGATTYLTATGDNLAIGSSSTATNEKLLVYSTDADVKLKIASSTVGYPGFILEDSTIAWRFTKNSNDFVIKTSAVAQGIFKINKSSPDYALVIDVDGDVGIGTDSALAKLHVVGGARITDLSGGGTQCVQVDNNGDLSGSGAGCGGGSSLFTDGGATTYLTATGDNLAIGTSSAESKATILSSGLDAADDSALGQYGLTINDQTNTAGLEVGIGFRISSSLGSTDRPGAAITHERTGSSSIGTLNFKTASVANTITTRMTIDEDGDVIITKLAGGGTQCLQVDNTGLISGTAASCGGGASLWTDGGATTYLTATGDNVGIGTTSAQAKIHAQT</sequence>
<dbReference type="AlphaFoldDB" id="A0A955L244"/>
<name>A0A955L244_9BACT</name>
<keyword evidence="1" id="KW-0472">Membrane</keyword>
<gene>
    <name evidence="2" type="ORF">KC678_04430</name>
</gene>
<reference evidence="2" key="1">
    <citation type="submission" date="2020-04" db="EMBL/GenBank/DDBJ databases">
        <authorList>
            <person name="Zhang T."/>
        </authorList>
    </citation>
    <scope>NUCLEOTIDE SEQUENCE</scope>
    <source>
        <strain evidence="2">HKST-UBA13</strain>
    </source>
</reference>
<evidence type="ECO:0000313" key="3">
    <source>
        <dbReference type="Proteomes" id="UP000775877"/>
    </source>
</evidence>
<feature type="transmembrane region" description="Helical" evidence="1">
    <location>
        <begin position="41"/>
        <end position="64"/>
    </location>
</feature>
<proteinExistence type="predicted"/>
<dbReference type="EMBL" id="JAGQLJ010000112">
    <property type="protein sequence ID" value="MCA9381486.1"/>
    <property type="molecule type" value="Genomic_DNA"/>
</dbReference>
<dbReference type="Proteomes" id="UP000775877">
    <property type="component" value="Unassembled WGS sequence"/>
</dbReference>
<evidence type="ECO:0000256" key="1">
    <source>
        <dbReference type="SAM" id="Phobius"/>
    </source>
</evidence>
<organism evidence="2 3">
    <name type="scientific">Candidatus Dojkabacteria bacterium</name>
    <dbReference type="NCBI Taxonomy" id="2099670"/>
    <lineage>
        <taxon>Bacteria</taxon>
        <taxon>Candidatus Dojkabacteria</taxon>
    </lineage>
</organism>
<evidence type="ECO:0000313" key="2">
    <source>
        <dbReference type="EMBL" id="MCA9381486.1"/>
    </source>
</evidence>
<comment type="caution">
    <text evidence="2">The sequence shown here is derived from an EMBL/GenBank/DDBJ whole genome shotgun (WGS) entry which is preliminary data.</text>
</comment>